<accession>A0ABS9IIC2</accession>
<dbReference type="Pfam" id="PF01261">
    <property type="entry name" value="AP_endonuc_2"/>
    <property type="match status" value="1"/>
</dbReference>
<comment type="caution">
    <text evidence="2">The sequence shown here is derived from an EMBL/GenBank/DDBJ whole genome shotgun (WGS) entry which is preliminary data.</text>
</comment>
<dbReference type="InterPro" id="IPR036237">
    <property type="entry name" value="Xyl_isomerase-like_sf"/>
</dbReference>
<sequence>MKPITRREFTKKSALAMGLIPLMNFSSNLFQSNNLNDTLSINIFSKHLQFLDYYQLGEKVAEMGFQGVDLTVRPKGHVLPEHVINDLPKAIENIKKGGSQCNMITTAISSAENKTDVNILKTAAENGIKYYRTDWFKYSESQSMNDDILHYQQQIKNLSLLNKQFGIIGCYQNHAGRSIGASIWEVKMLLELAETNYFGTQYDIRHAMVEGGLSWENGLKLIKDSIKSIVLKDYKWEKVNGQWLPINMPIGEGMVDFKKYFSLLKKYQINVPVSLHLEYDLGGAEKGNRTLTIDKNIVYNAMKKDLNTVQRLWLES</sequence>
<proteinExistence type="predicted"/>
<evidence type="ECO:0000313" key="2">
    <source>
        <dbReference type="EMBL" id="MCF7560494.1"/>
    </source>
</evidence>
<reference evidence="2 3" key="1">
    <citation type="submission" date="2022-01" db="EMBL/GenBank/DDBJ databases">
        <title>Draft genome sequence of Sabulilitoribacter multivorans KCTC 32326.</title>
        <authorList>
            <person name="Oh J.-S."/>
        </authorList>
    </citation>
    <scope>NUCLEOTIDE SEQUENCE [LARGE SCALE GENOMIC DNA]</scope>
    <source>
        <strain evidence="2 3">M-M16</strain>
    </source>
</reference>
<name>A0ABS9IIC2_9FLAO</name>
<protein>
    <submittedName>
        <fullName evidence="2">Sugar phosphate isomerase/epimerase</fullName>
    </submittedName>
</protein>
<keyword evidence="3" id="KW-1185">Reference proteome</keyword>
<dbReference type="GO" id="GO:0016853">
    <property type="term" value="F:isomerase activity"/>
    <property type="evidence" value="ECO:0007669"/>
    <property type="project" value="UniProtKB-KW"/>
</dbReference>
<dbReference type="Proteomes" id="UP001200022">
    <property type="component" value="Unassembled WGS sequence"/>
</dbReference>
<dbReference type="Gene3D" id="3.20.20.150">
    <property type="entry name" value="Divalent-metal-dependent TIM barrel enzymes"/>
    <property type="match status" value="1"/>
</dbReference>
<organism evidence="2 3">
    <name type="scientific">Flaviramulus multivorans</name>
    <dbReference type="NCBI Taxonomy" id="1304750"/>
    <lineage>
        <taxon>Bacteria</taxon>
        <taxon>Pseudomonadati</taxon>
        <taxon>Bacteroidota</taxon>
        <taxon>Flavobacteriia</taxon>
        <taxon>Flavobacteriales</taxon>
        <taxon>Flavobacteriaceae</taxon>
        <taxon>Flaviramulus</taxon>
    </lineage>
</organism>
<dbReference type="SUPFAM" id="SSF51658">
    <property type="entry name" value="Xylose isomerase-like"/>
    <property type="match status" value="1"/>
</dbReference>
<evidence type="ECO:0000313" key="3">
    <source>
        <dbReference type="Proteomes" id="UP001200022"/>
    </source>
</evidence>
<dbReference type="RefSeq" id="WP_237231171.1">
    <property type="nucleotide sequence ID" value="NZ_JAKKDV010000002.1"/>
</dbReference>
<keyword evidence="2" id="KW-0413">Isomerase</keyword>
<dbReference type="EMBL" id="JAKKDV010000002">
    <property type="protein sequence ID" value="MCF7560494.1"/>
    <property type="molecule type" value="Genomic_DNA"/>
</dbReference>
<gene>
    <name evidence="2" type="ORF">L3X39_07580</name>
</gene>
<dbReference type="InterPro" id="IPR013022">
    <property type="entry name" value="Xyl_isomerase-like_TIM-brl"/>
</dbReference>
<feature type="domain" description="Xylose isomerase-like TIM barrel" evidence="1">
    <location>
        <begin position="59"/>
        <end position="280"/>
    </location>
</feature>
<evidence type="ECO:0000259" key="1">
    <source>
        <dbReference type="Pfam" id="PF01261"/>
    </source>
</evidence>